<dbReference type="PANTHER" id="PTHR43333">
    <property type="entry name" value="2-HACID_DH_C DOMAIN-CONTAINING PROTEIN"/>
    <property type="match status" value="1"/>
</dbReference>
<evidence type="ECO:0000259" key="4">
    <source>
        <dbReference type="Pfam" id="PF00389"/>
    </source>
</evidence>
<sequence length="314" mass="34194">MKLLYPTSLELKPELLEGFSVTLQPYDVTKPIPKDHRDAEILVTWTNTPENLKDAQQNLSKLRWIQSLAAGPNDVLNAGFDASKIAITTGSGLHDRTVAEHTLGLLLSAARRFHEMRDYQSQGKWPAHLGGPQPDRPAGKFTTLRDANIVVWGFGNIAKTLVPSLTALGARVTGVARHAGVRDGIEVYSEGKLEELLPKTDALVMILPGSDSTKHALNAKRLKALPKHAWVVNVGRGTCIDEDALNSALDADDIGGAALDVFEKEPLQESSPLWKQKNLILSPHAAGGRPQEAERLIAVNLRKFIAGQELQNIV</sequence>
<proteinExistence type="inferred from homology"/>
<dbReference type="PANTHER" id="PTHR43333:SF1">
    <property type="entry name" value="D-ISOMER SPECIFIC 2-HYDROXYACID DEHYDROGENASE NAD-BINDING DOMAIN-CONTAINING PROTEIN"/>
    <property type="match status" value="1"/>
</dbReference>
<dbReference type="OrthoDB" id="298012at2759"/>
<dbReference type="EMBL" id="MU001635">
    <property type="protein sequence ID" value="KAF2483770.1"/>
    <property type="molecule type" value="Genomic_DNA"/>
</dbReference>
<dbReference type="InterPro" id="IPR006140">
    <property type="entry name" value="D-isomer_DH_NAD-bd"/>
</dbReference>
<dbReference type="Gene3D" id="3.40.50.720">
    <property type="entry name" value="NAD(P)-binding Rossmann-like Domain"/>
    <property type="match status" value="2"/>
</dbReference>
<reference evidence="6" key="1">
    <citation type="journal article" date="2020" name="Stud. Mycol.">
        <title>101 Dothideomycetes genomes: a test case for predicting lifestyles and emergence of pathogens.</title>
        <authorList>
            <person name="Haridas S."/>
            <person name="Albert R."/>
            <person name="Binder M."/>
            <person name="Bloem J."/>
            <person name="Labutti K."/>
            <person name="Salamov A."/>
            <person name="Andreopoulos B."/>
            <person name="Baker S."/>
            <person name="Barry K."/>
            <person name="Bills G."/>
            <person name="Bluhm B."/>
            <person name="Cannon C."/>
            <person name="Castanera R."/>
            <person name="Culley D."/>
            <person name="Daum C."/>
            <person name="Ezra D."/>
            <person name="Gonzalez J."/>
            <person name="Henrissat B."/>
            <person name="Kuo A."/>
            <person name="Liang C."/>
            <person name="Lipzen A."/>
            <person name="Lutzoni F."/>
            <person name="Magnuson J."/>
            <person name="Mondo S."/>
            <person name="Nolan M."/>
            <person name="Ohm R."/>
            <person name="Pangilinan J."/>
            <person name="Park H.-J."/>
            <person name="Ramirez L."/>
            <person name="Alfaro M."/>
            <person name="Sun H."/>
            <person name="Tritt A."/>
            <person name="Yoshinaga Y."/>
            <person name="Zwiers L.-H."/>
            <person name="Turgeon B."/>
            <person name="Goodwin S."/>
            <person name="Spatafora J."/>
            <person name="Crous P."/>
            <person name="Grigoriev I."/>
        </authorList>
    </citation>
    <scope>NUCLEOTIDE SEQUENCE</scope>
    <source>
        <strain evidence="6">CBS 113389</strain>
    </source>
</reference>
<dbReference type="GO" id="GO:0016616">
    <property type="term" value="F:oxidoreductase activity, acting on the CH-OH group of donors, NAD or NADP as acceptor"/>
    <property type="evidence" value="ECO:0007669"/>
    <property type="project" value="InterPro"/>
</dbReference>
<feature type="domain" description="D-isomer specific 2-hydroxyacid dehydrogenase NAD-binding" evidence="5">
    <location>
        <begin position="103"/>
        <end position="286"/>
    </location>
</feature>
<organism evidence="6 7">
    <name type="scientific">Neohortaea acidophila</name>
    <dbReference type="NCBI Taxonomy" id="245834"/>
    <lineage>
        <taxon>Eukaryota</taxon>
        <taxon>Fungi</taxon>
        <taxon>Dikarya</taxon>
        <taxon>Ascomycota</taxon>
        <taxon>Pezizomycotina</taxon>
        <taxon>Dothideomycetes</taxon>
        <taxon>Dothideomycetidae</taxon>
        <taxon>Mycosphaerellales</taxon>
        <taxon>Teratosphaeriaceae</taxon>
        <taxon>Neohortaea</taxon>
    </lineage>
</organism>
<dbReference type="Pfam" id="PF02826">
    <property type="entry name" value="2-Hacid_dh_C"/>
    <property type="match status" value="1"/>
</dbReference>
<feature type="domain" description="D-isomer specific 2-hydroxyacid dehydrogenase catalytic" evidence="4">
    <location>
        <begin position="29"/>
        <end position="314"/>
    </location>
</feature>
<accession>A0A6A6PUK3</accession>
<dbReference type="SUPFAM" id="SSF51735">
    <property type="entry name" value="NAD(P)-binding Rossmann-fold domains"/>
    <property type="match status" value="1"/>
</dbReference>
<evidence type="ECO:0000313" key="6">
    <source>
        <dbReference type="EMBL" id="KAF2483770.1"/>
    </source>
</evidence>
<evidence type="ECO:0000313" key="7">
    <source>
        <dbReference type="Proteomes" id="UP000799767"/>
    </source>
</evidence>
<gene>
    <name evidence="6" type="ORF">BDY17DRAFT_324478</name>
</gene>
<dbReference type="SUPFAM" id="SSF52283">
    <property type="entry name" value="Formate/glycerate dehydrogenase catalytic domain-like"/>
    <property type="match status" value="1"/>
</dbReference>
<dbReference type="CDD" id="cd12160">
    <property type="entry name" value="2-Hacid_dh_3"/>
    <property type="match status" value="1"/>
</dbReference>
<dbReference type="Pfam" id="PF00389">
    <property type="entry name" value="2-Hacid_dh"/>
    <property type="match status" value="1"/>
</dbReference>
<protein>
    <submittedName>
        <fullName evidence="6">Glyoxylate reductase</fullName>
    </submittedName>
</protein>
<dbReference type="InterPro" id="IPR006139">
    <property type="entry name" value="D-isomer_2_OHA_DH_cat_dom"/>
</dbReference>
<keyword evidence="2" id="KW-0520">NAD</keyword>
<dbReference type="GeneID" id="54478197"/>
<evidence type="ECO:0000259" key="5">
    <source>
        <dbReference type="Pfam" id="PF02826"/>
    </source>
</evidence>
<dbReference type="RefSeq" id="XP_033590340.1">
    <property type="nucleotide sequence ID" value="XM_033737195.1"/>
</dbReference>
<evidence type="ECO:0000256" key="2">
    <source>
        <dbReference type="ARBA" id="ARBA00023027"/>
    </source>
</evidence>
<keyword evidence="1 3" id="KW-0560">Oxidoreductase</keyword>
<comment type="similarity">
    <text evidence="3">Belongs to the D-isomer specific 2-hydroxyacid dehydrogenase family.</text>
</comment>
<dbReference type="GO" id="GO:0051287">
    <property type="term" value="F:NAD binding"/>
    <property type="evidence" value="ECO:0007669"/>
    <property type="project" value="InterPro"/>
</dbReference>
<dbReference type="InterPro" id="IPR036291">
    <property type="entry name" value="NAD(P)-bd_dom_sf"/>
</dbReference>
<keyword evidence="7" id="KW-1185">Reference proteome</keyword>
<dbReference type="Proteomes" id="UP000799767">
    <property type="component" value="Unassembled WGS sequence"/>
</dbReference>
<evidence type="ECO:0000256" key="3">
    <source>
        <dbReference type="RuleBase" id="RU003719"/>
    </source>
</evidence>
<dbReference type="AlphaFoldDB" id="A0A6A6PUK3"/>
<evidence type="ECO:0000256" key="1">
    <source>
        <dbReference type="ARBA" id="ARBA00023002"/>
    </source>
</evidence>
<name>A0A6A6PUK3_9PEZI</name>